<reference evidence="1" key="1">
    <citation type="submission" date="2022-03" db="EMBL/GenBank/DDBJ databases">
        <authorList>
            <person name="Martin C."/>
        </authorList>
    </citation>
    <scope>NUCLEOTIDE SEQUENCE</scope>
</reference>
<organism evidence="1 2">
    <name type="scientific">Owenia fusiformis</name>
    <name type="common">Polychaete worm</name>
    <dbReference type="NCBI Taxonomy" id="6347"/>
    <lineage>
        <taxon>Eukaryota</taxon>
        <taxon>Metazoa</taxon>
        <taxon>Spiralia</taxon>
        <taxon>Lophotrochozoa</taxon>
        <taxon>Annelida</taxon>
        <taxon>Polychaeta</taxon>
        <taxon>Sedentaria</taxon>
        <taxon>Canalipalpata</taxon>
        <taxon>Sabellida</taxon>
        <taxon>Oweniida</taxon>
        <taxon>Oweniidae</taxon>
        <taxon>Owenia</taxon>
    </lineage>
</organism>
<evidence type="ECO:0000313" key="2">
    <source>
        <dbReference type="Proteomes" id="UP000749559"/>
    </source>
</evidence>
<evidence type="ECO:0000313" key="1">
    <source>
        <dbReference type="EMBL" id="CAH1793030.1"/>
    </source>
</evidence>
<feature type="non-terminal residue" evidence="1">
    <location>
        <position position="1"/>
    </location>
</feature>
<gene>
    <name evidence="1" type="ORF">OFUS_LOCUS17933</name>
</gene>
<dbReference type="EMBL" id="CAIIXF020000008">
    <property type="protein sequence ID" value="CAH1793030.1"/>
    <property type="molecule type" value="Genomic_DNA"/>
</dbReference>
<proteinExistence type="predicted"/>
<accession>A0A8J1UNN9</accession>
<protein>
    <submittedName>
        <fullName evidence="1">Uncharacterized protein</fullName>
    </submittedName>
</protein>
<sequence length="215" mass="24500">QISELSTQPTVQTTSPSIQQLLPNRTTQSSTKLTPLSSQTKSKIFIFTSVCGTYSILVIIMGVSVLLCNKKTKKVNQQSLGDRDHEYAYPNVNNSTRQTSEYNEYVDTIVYKNSHDMAHYTGKGHYYDNENLTSITHATVQHTDLDDQYLVPTVDKNAHDMRQDSDPDNLYDDIMPTAFTHDTTWDADQDQDYIDPDVMINEGECEQNNYLQLIN</sequence>
<name>A0A8J1UNN9_OWEFU</name>
<dbReference type="AlphaFoldDB" id="A0A8J1UNN9"/>
<comment type="caution">
    <text evidence="1">The sequence shown here is derived from an EMBL/GenBank/DDBJ whole genome shotgun (WGS) entry which is preliminary data.</text>
</comment>
<keyword evidence="2" id="KW-1185">Reference proteome</keyword>
<dbReference type="Proteomes" id="UP000749559">
    <property type="component" value="Unassembled WGS sequence"/>
</dbReference>